<evidence type="ECO:0000313" key="2">
    <source>
        <dbReference type="Proteomes" id="UP000235371"/>
    </source>
</evidence>
<evidence type="ECO:0000313" key="1">
    <source>
        <dbReference type="EMBL" id="PMD53559.1"/>
    </source>
</evidence>
<dbReference type="EMBL" id="KZ613872">
    <property type="protein sequence ID" value="PMD53559.1"/>
    <property type="molecule type" value="Genomic_DNA"/>
</dbReference>
<dbReference type="InParanoid" id="A0A2J6SS44"/>
<proteinExistence type="predicted"/>
<dbReference type="RefSeq" id="XP_024730463.1">
    <property type="nucleotide sequence ID" value="XM_024887374.1"/>
</dbReference>
<dbReference type="Proteomes" id="UP000235371">
    <property type="component" value="Unassembled WGS sequence"/>
</dbReference>
<reference evidence="1 2" key="1">
    <citation type="submission" date="2016-04" db="EMBL/GenBank/DDBJ databases">
        <title>A degradative enzymes factory behind the ericoid mycorrhizal symbiosis.</title>
        <authorList>
            <consortium name="DOE Joint Genome Institute"/>
            <person name="Martino E."/>
            <person name="Morin E."/>
            <person name="Grelet G."/>
            <person name="Kuo A."/>
            <person name="Kohler A."/>
            <person name="Daghino S."/>
            <person name="Barry K."/>
            <person name="Choi C."/>
            <person name="Cichocki N."/>
            <person name="Clum A."/>
            <person name="Copeland A."/>
            <person name="Hainaut M."/>
            <person name="Haridas S."/>
            <person name="Labutti K."/>
            <person name="Lindquist E."/>
            <person name="Lipzen A."/>
            <person name="Khouja H.-R."/>
            <person name="Murat C."/>
            <person name="Ohm R."/>
            <person name="Olson A."/>
            <person name="Spatafora J."/>
            <person name="Veneault-Fourrey C."/>
            <person name="Henrissat B."/>
            <person name="Grigoriev I."/>
            <person name="Martin F."/>
            <person name="Perotto S."/>
        </authorList>
    </citation>
    <scope>NUCLEOTIDE SEQUENCE [LARGE SCALE GENOMIC DNA]</scope>
    <source>
        <strain evidence="1 2">E</strain>
    </source>
</reference>
<dbReference type="Gene3D" id="3.90.70.10">
    <property type="entry name" value="Cysteine proteinases"/>
    <property type="match status" value="1"/>
</dbReference>
<gene>
    <name evidence="1" type="ORF">K444DRAFT_668131</name>
</gene>
<dbReference type="OrthoDB" id="3470084at2759"/>
<organism evidence="1 2">
    <name type="scientific">Hyaloscypha bicolor E</name>
    <dbReference type="NCBI Taxonomy" id="1095630"/>
    <lineage>
        <taxon>Eukaryota</taxon>
        <taxon>Fungi</taxon>
        <taxon>Dikarya</taxon>
        <taxon>Ascomycota</taxon>
        <taxon>Pezizomycotina</taxon>
        <taxon>Leotiomycetes</taxon>
        <taxon>Helotiales</taxon>
        <taxon>Hyaloscyphaceae</taxon>
        <taxon>Hyaloscypha</taxon>
        <taxon>Hyaloscypha bicolor</taxon>
    </lineage>
</organism>
<keyword evidence="2" id="KW-1185">Reference proteome</keyword>
<name>A0A2J6SS44_9HELO</name>
<dbReference type="InterPro" id="IPR038765">
    <property type="entry name" value="Papain-like_cys_pep_sf"/>
</dbReference>
<dbReference type="PROSITE" id="PS00639">
    <property type="entry name" value="THIOL_PROTEASE_HIS"/>
    <property type="match status" value="1"/>
</dbReference>
<accession>A0A2J6SS44</accession>
<dbReference type="CDD" id="cd02619">
    <property type="entry name" value="Peptidase_C1"/>
    <property type="match status" value="1"/>
</dbReference>
<dbReference type="SUPFAM" id="SSF54001">
    <property type="entry name" value="Cysteine proteinases"/>
    <property type="match status" value="1"/>
</dbReference>
<dbReference type="STRING" id="1095630.A0A2J6SS44"/>
<dbReference type="AlphaFoldDB" id="A0A2J6SS44"/>
<sequence>MAKEGYRLGNLPDEYDSRDYPIFPASEVQDLPSIMTSTSEAGHGPPKPFILPDLPPIYNQLYIGSCTANASCAALRYAERKSSGRQYKDFEPSRLFAYYYGRIDRRPEELGKTEELADIEKRIQERIKKDTGSNNRKIIHTFLTQGICTDALWPYGTPSSDKSTHLFNDTSKLPNPCEPKDWNKVSWQANPVSHPHDGKGPAGEKDLIPRNISYYRIYDPSVTPTVDPKTQMPISNWQIIYNNPPVALLEKSLSSGFPFIFGSRLYTGASLESSEIDKNGVFVKPPTKNFKDEGGHALMAVGFDSSKRLFLVQNSWGKDWPADCKDEKMKGRFWMPYEWFEAVVDGLPITYDFWVIKCGTAYIFEKIKKI</sequence>
<dbReference type="InterPro" id="IPR025660">
    <property type="entry name" value="Pept_his_AS"/>
</dbReference>
<dbReference type="GeneID" id="36595450"/>
<protein>
    <submittedName>
        <fullName evidence="1">Cysteine proteinase</fullName>
    </submittedName>
</protein>